<name>A0A1U7I1G9_9CYAN</name>
<evidence type="ECO:0000313" key="2">
    <source>
        <dbReference type="EMBL" id="OKH29876.1"/>
    </source>
</evidence>
<keyword evidence="1" id="KW-0812">Transmembrane</keyword>
<dbReference type="RefSeq" id="WP_073597503.1">
    <property type="nucleotide sequence ID" value="NZ_MRCE01000078.1"/>
</dbReference>
<dbReference type="EMBL" id="MRCE01000078">
    <property type="protein sequence ID" value="OKH29876.1"/>
    <property type="molecule type" value="Genomic_DNA"/>
</dbReference>
<dbReference type="STRING" id="454136.NIES2119_31825"/>
<sequence length="66" mass="6052">MNDSTLATVGTLAGTALAAKGSVAGIGAIAVSSGGTTVAAVAVAPVVAAVAIPAVIIGTAYVLSRD</sequence>
<protein>
    <submittedName>
        <fullName evidence="2">Uncharacterized protein</fullName>
    </submittedName>
</protein>
<keyword evidence="1" id="KW-1133">Transmembrane helix</keyword>
<reference evidence="2 3" key="1">
    <citation type="submission" date="2016-11" db="EMBL/GenBank/DDBJ databases">
        <title>Draft Genome Sequences of Nine Cyanobacterial Strains from Diverse Habitats.</title>
        <authorList>
            <person name="Zhu T."/>
            <person name="Hou S."/>
            <person name="Lu X."/>
            <person name="Hess W.R."/>
        </authorList>
    </citation>
    <scope>NUCLEOTIDE SEQUENCE [LARGE SCALE GENOMIC DNA]</scope>
    <source>
        <strain evidence="2 3">IAM M-71</strain>
    </source>
</reference>
<comment type="caution">
    <text evidence="2">The sequence shown here is derived from an EMBL/GenBank/DDBJ whole genome shotgun (WGS) entry which is preliminary data.</text>
</comment>
<evidence type="ECO:0000313" key="3">
    <source>
        <dbReference type="Proteomes" id="UP000185860"/>
    </source>
</evidence>
<dbReference type="Proteomes" id="UP000185860">
    <property type="component" value="Unassembled WGS sequence"/>
</dbReference>
<organism evidence="2 3">
    <name type="scientific">[Phormidium ambiguum] IAM M-71</name>
    <dbReference type="NCBI Taxonomy" id="454136"/>
    <lineage>
        <taxon>Bacteria</taxon>
        <taxon>Bacillati</taxon>
        <taxon>Cyanobacteriota</taxon>
        <taxon>Cyanophyceae</taxon>
        <taxon>Oscillatoriophycideae</taxon>
        <taxon>Aerosakkonematales</taxon>
        <taxon>Aerosakkonemataceae</taxon>
        <taxon>Floridanema</taxon>
    </lineage>
</organism>
<gene>
    <name evidence="2" type="ORF">NIES2119_31825</name>
</gene>
<feature type="transmembrane region" description="Helical" evidence="1">
    <location>
        <begin position="42"/>
        <end position="63"/>
    </location>
</feature>
<proteinExistence type="predicted"/>
<evidence type="ECO:0000256" key="1">
    <source>
        <dbReference type="SAM" id="Phobius"/>
    </source>
</evidence>
<accession>A0A1U7I1G9</accession>
<dbReference type="AlphaFoldDB" id="A0A1U7I1G9"/>
<keyword evidence="1" id="KW-0472">Membrane</keyword>